<feature type="region of interest" description="Disordered" evidence="1">
    <location>
        <begin position="1"/>
        <end position="38"/>
    </location>
</feature>
<accession>L8JV31</accession>
<gene>
    <name evidence="2" type="ORF">C900_03086</name>
</gene>
<keyword evidence="3" id="KW-1185">Reference proteome</keyword>
<name>L8JV31_9BACT</name>
<evidence type="ECO:0000313" key="2">
    <source>
        <dbReference type="EMBL" id="ELR71122.1"/>
    </source>
</evidence>
<organism evidence="2 3">
    <name type="scientific">Fulvivirga imtechensis AK7</name>
    <dbReference type="NCBI Taxonomy" id="1237149"/>
    <lineage>
        <taxon>Bacteria</taxon>
        <taxon>Pseudomonadati</taxon>
        <taxon>Bacteroidota</taxon>
        <taxon>Cytophagia</taxon>
        <taxon>Cytophagales</taxon>
        <taxon>Fulvivirgaceae</taxon>
        <taxon>Fulvivirga</taxon>
    </lineage>
</organism>
<evidence type="ECO:0000256" key="1">
    <source>
        <dbReference type="SAM" id="MobiDB-lite"/>
    </source>
</evidence>
<dbReference type="EMBL" id="AMZN01000045">
    <property type="protein sequence ID" value="ELR71122.1"/>
    <property type="molecule type" value="Genomic_DNA"/>
</dbReference>
<reference evidence="2 3" key="1">
    <citation type="submission" date="2012-12" db="EMBL/GenBank/DDBJ databases">
        <title>Genome assembly of Fulvivirga imtechensis AK7.</title>
        <authorList>
            <person name="Nupur N."/>
            <person name="Khatri I."/>
            <person name="Kumar R."/>
            <person name="Subramanian S."/>
            <person name="Pinnaka A."/>
        </authorList>
    </citation>
    <scope>NUCLEOTIDE SEQUENCE [LARGE SCALE GENOMIC DNA]</scope>
    <source>
        <strain evidence="2 3">AK7</strain>
    </source>
</reference>
<proteinExistence type="predicted"/>
<comment type="caution">
    <text evidence="2">The sequence shown here is derived from an EMBL/GenBank/DDBJ whole genome shotgun (WGS) entry which is preliminary data.</text>
</comment>
<dbReference type="STRING" id="1237149.C900_03086"/>
<sequence length="38" mass="4182">MLCYEGITDEPQEGDRQRSNVSEQTELPVATAIKGVTD</sequence>
<dbReference type="AlphaFoldDB" id="L8JV31"/>
<evidence type="ECO:0000313" key="3">
    <source>
        <dbReference type="Proteomes" id="UP000011135"/>
    </source>
</evidence>
<protein>
    <submittedName>
        <fullName evidence="2">Uncharacterized protein</fullName>
    </submittedName>
</protein>
<dbReference type="Proteomes" id="UP000011135">
    <property type="component" value="Unassembled WGS sequence"/>
</dbReference>